<evidence type="ECO:0000313" key="2">
    <source>
        <dbReference type="EMBL" id="KAJ5202147.1"/>
    </source>
</evidence>
<dbReference type="InterPro" id="IPR021838">
    <property type="entry name" value="DUF3431"/>
</dbReference>
<dbReference type="GeneID" id="83181173"/>
<dbReference type="Pfam" id="PF11913">
    <property type="entry name" value="DUF3431"/>
    <property type="match status" value="1"/>
</dbReference>
<reference evidence="2" key="1">
    <citation type="submission" date="2022-12" db="EMBL/GenBank/DDBJ databases">
        <authorList>
            <person name="Petersen C."/>
        </authorList>
    </citation>
    <scope>NUCLEOTIDE SEQUENCE</scope>
    <source>
        <strain evidence="2">IBT 15544</strain>
    </source>
</reference>
<dbReference type="Proteomes" id="UP001150904">
    <property type="component" value="Unassembled WGS sequence"/>
</dbReference>
<dbReference type="RefSeq" id="XP_058308063.1">
    <property type="nucleotide sequence ID" value="XM_058453872.1"/>
</dbReference>
<dbReference type="PANTHER" id="PTHR37490:SF2">
    <property type="match status" value="1"/>
</dbReference>
<comment type="caution">
    <text evidence="2">The sequence shown here is derived from an EMBL/GenBank/DDBJ whole genome shotgun (WGS) entry which is preliminary data.</text>
</comment>
<dbReference type="PANTHER" id="PTHR37490">
    <property type="entry name" value="EXPRESSED PROTEIN"/>
    <property type="match status" value="1"/>
</dbReference>
<reference evidence="2" key="2">
    <citation type="journal article" date="2023" name="IMA Fungus">
        <title>Comparative genomic study of the Penicillium genus elucidates a diverse pangenome and 15 lateral gene transfer events.</title>
        <authorList>
            <person name="Petersen C."/>
            <person name="Sorensen T."/>
            <person name="Nielsen M.R."/>
            <person name="Sondergaard T.E."/>
            <person name="Sorensen J.L."/>
            <person name="Fitzpatrick D.A."/>
            <person name="Frisvad J.C."/>
            <person name="Nielsen K.L."/>
        </authorList>
    </citation>
    <scope>NUCLEOTIDE SEQUENCE</scope>
    <source>
        <strain evidence="2">IBT 15544</strain>
    </source>
</reference>
<proteinExistence type="predicted"/>
<dbReference type="EMBL" id="JAPQKR010000013">
    <property type="protein sequence ID" value="KAJ5202147.1"/>
    <property type="molecule type" value="Genomic_DNA"/>
</dbReference>
<evidence type="ECO:0000256" key="1">
    <source>
        <dbReference type="SAM" id="Phobius"/>
    </source>
</evidence>
<dbReference type="OrthoDB" id="426718at2759"/>
<sequence length="285" mass="32253">MQKPRLLYWLTPKRAIVAGVTVVLVQLALLLLRDHSDLLQVFHYGASRRIARELADLTDAYTSHAVNSSVGLVLASIGSEDLTWLLDYCHESGSTPFVYTTEKSPKPGLLVPPTLRGRESPAYLSYVVDFYDHLPAYSVFVHAYPEQWHNDLFGPLTHNTLRNIRFEAVDAHGYVNLRCQHNPGCPTGVYPLSPTHADLENHDIRAYFSDAYRQIFNVPADEVPEAIGNVCCGQFAVSRERIRARPKEDYRRILDWAATTELTDDFGVGWVLEKLWHIIFGMDAV</sequence>
<feature type="transmembrane region" description="Helical" evidence="1">
    <location>
        <begin position="15"/>
        <end position="32"/>
    </location>
</feature>
<keyword evidence="3" id="KW-1185">Reference proteome</keyword>
<gene>
    <name evidence="2" type="ORF">N7498_006810</name>
</gene>
<protein>
    <submittedName>
        <fullName evidence="2">Uncharacterized protein</fullName>
    </submittedName>
</protein>
<dbReference type="AlphaFoldDB" id="A0A9W9MJ65"/>
<keyword evidence="1" id="KW-1133">Transmembrane helix</keyword>
<keyword evidence="1" id="KW-0472">Membrane</keyword>
<evidence type="ECO:0000313" key="3">
    <source>
        <dbReference type="Proteomes" id="UP001150904"/>
    </source>
</evidence>
<keyword evidence="1" id="KW-0812">Transmembrane</keyword>
<accession>A0A9W9MJ65</accession>
<organism evidence="2 3">
    <name type="scientific">Penicillium cinerascens</name>
    <dbReference type="NCBI Taxonomy" id="70096"/>
    <lineage>
        <taxon>Eukaryota</taxon>
        <taxon>Fungi</taxon>
        <taxon>Dikarya</taxon>
        <taxon>Ascomycota</taxon>
        <taxon>Pezizomycotina</taxon>
        <taxon>Eurotiomycetes</taxon>
        <taxon>Eurotiomycetidae</taxon>
        <taxon>Eurotiales</taxon>
        <taxon>Aspergillaceae</taxon>
        <taxon>Penicillium</taxon>
    </lineage>
</organism>
<name>A0A9W9MJ65_9EURO</name>